<accession>A0A2T0PTY5</accession>
<keyword evidence="3" id="KW-1185">Reference proteome</keyword>
<reference evidence="2 3" key="1">
    <citation type="submission" date="2018-03" db="EMBL/GenBank/DDBJ databases">
        <title>Genomic Encyclopedia of Archaeal and Bacterial Type Strains, Phase II (KMG-II): from individual species to whole genera.</title>
        <authorList>
            <person name="Goeker M."/>
        </authorList>
    </citation>
    <scope>NUCLEOTIDE SEQUENCE [LARGE SCALE GENOMIC DNA]</scope>
    <source>
        <strain evidence="2 3">DSM 45601</strain>
    </source>
</reference>
<feature type="chain" id="PRO_5015400568" description="Small secreted domain DUF320" evidence="1">
    <location>
        <begin position="28"/>
        <end position="58"/>
    </location>
</feature>
<evidence type="ECO:0000256" key="1">
    <source>
        <dbReference type="SAM" id="SignalP"/>
    </source>
</evidence>
<proteinExistence type="predicted"/>
<dbReference type="RefSeq" id="WP_170141153.1">
    <property type="nucleotide sequence ID" value="NZ_PVZC01000010.1"/>
</dbReference>
<feature type="signal peptide" evidence="1">
    <location>
        <begin position="1"/>
        <end position="27"/>
    </location>
</feature>
<dbReference type="Proteomes" id="UP000237846">
    <property type="component" value="Unassembled WGS sequence"/>
</dbReference>
<evidence type="ECO:0008006" key="4">
    <source>
        <dbReference type="Google" id="ProtNLM"/>
    </source>
</evidence>
<comment type="caution">
    <text evidence="2">The sequence shown here is derived from an EMBL/GenBank/DDBJ whole genome shotgun (WGS) entry which is preliminary data.</text>
</comment>
<dbReference type="AlphaFoldDB" id="A0A2T0PTY5"/>
<organism evidence="2 3">
    <name type="scientific">Allonocardiopsis opalescens</name>
    <dbReference type="NCBI Taxonomy" id="1144618"/>
    <lineage>
        <taxon>Bacteria</taxon>
        <taxon>Bacillati</taxon>
        <taxon>Actinomycetota</taxon>
        <taxon>Actinomycetes</taxon>
        <taxon>Streptosporangiales</taxon>
        <taxon>Allonocardiopsis</taxon>
    </lineage>
</organism>
<evidence type="ECO:0000313" key="2">
    <source>
        <dbReference type="EMBL" id="PRX92354.1"/>
    </source>
</evidence>
<evidence type="ECO:0000313" key="3">
    <source>
        <dbReference type="Proteomes" id="UP000237846"/>
    </source>
</evidence>
<sequence length="58" mass="5833">MRTISKLTAAAALTLGLIGLGTTPATAGDGVDCNDVLAGLVNVNLDLLVLCLLEENGH</sequence>
<keyword evidence="1" id="KW-0732">Signal</keyword>
<dbReference type="EMBL" id="PVZC01000010">
    <property type="protein sequence ID" value="PRX92354.1"/>
    <property type="molecule type" value="Genomic_DNA"/>
</dbReference>
<name>A0A2T0PTY5_9ACTN</name>
<gene>
    <name evidence="2" type="ORF">CLV72_110114</name>
</gene>
<protein>
    <recommendedName>
        <fullName evidence="4">Small secreted domain DUF320</fullName>
    </recommendedName>
</protein>